<dbReference type="EC" id="5.1.1.13" evidence="3"/>
<dbReference type="SUPFAM" id="SSF53681">
    <property type="entry name" value="Aspartate/glutamate racemase"/>
    <property type="match status" value="2"/>
</dbReference>
<dbReference type="Gene3D" id="3.40.50.1860">
    <property type="match status" value="2"/>
</dbReference>
<keyword evidence="2 3" id="KW-0413">Isomerase</keyword>
<organism evidence="3">
    <name type="scientific">bioreactor metagenome</name>
    <dbReference type="NCBI Taxonomy" id="1076179"/>
    <lineage>
        <taxon>unclassified sequences</taxon>
        <taxon>metagenomes</taxon>
        <taxon>ecological metagenomes</taxon>
    </lineage>
</organism>
<dbReference type="AlphaFoldDB" id="A0A644T9R0"/>
<dbReference type="Pfam" id="PF01177">
    <property type="entry name" value="Asp_Glu_race"/>
    <property type="match status" value="1"/>
</dbReference>
<gene>
    <name evidence="3" type="ORF">SDC9_09179</name>
</gene>
<sequence>MAIIGILGGMGPMATADLFTKIIQHTPANCDQEHIRIIIDNHPQIPSRADAILREMEDPLPKLLESAKILENAGADFIIMPCNTAHFWYDQVQASIKAPMLHIIKNAAAQIKASHSSLSGKIMLLATDATVNTRMYQEAFAAQGMELLIPEQADQDTVVWTIDQVKAGNIGEIEPFTQLLDKYAAKGVEAFIGGCTEIPLLFPFLKGDYQKFDPTLLLAKAAISKAMNEK</sequence>
<dbReference type="InterPro" id="IPR001920">
    <property type="entry name" value="Asp/Glu_race"/>
</dbReference>
<dbReference type="PANTHER" id="PTHR21198:SF7">
    <property type="entry name" value="ASPARTATE-GLUTAMATE RACEMASE FAMILY"/>
    <property type="match status" value="1"/>
</dbReference>
<comment type="caution">
    <text evidence="3">The sequence shown here is derived from an EMBL/GenBank/DDBJ whole genome shotgun (WGS) entry which is preliminary data.</text>
</comment>
<dbReference type="NCBIfam" id="TIGR00035">
    <property type="entry name" value="asp_race"/>
    <property type="match status" value="1"/>
</dbReference>
<accession>A0A644T9R0</accession>
<comment type="similarity">
    <text evidence="1">Belongs to the aspartate/glutamate racemases family.</text>
</comment>
<dbReference type="PANTHER" id="PTHR21198">
    <property type="entry name" value="GLUTAMATE RACEMASE"/>
    <property type="match status" value="1"/>
</dbReference>
<evidence type="ECO:0000313" key="3">
    <source>
        <dbReference type="EMBL" id="MPL63539.1"/>
    </source>
</evidence>
<proteinExistence type="inferred from homology"/>
<dbReference type="GO" id="GO:0047689">
    <property type="term" value="F:aspartate racemase activity"/>
    <property type="evidence" value="ECO:0007669"/>
    <property type="project" value="UniProtKB-EC"/>
</dbReference>
<reference evidence="3" key="1">
    <citation type="submission" date="2019-08" db="EMBL/GenBank/DDBJ databases">
        <authorList>
            <person name="Kucharzyk K."/>
            <person name="Murdoch R.W."/>
            <person name="Higgins S."/>
            <person name="Loffler F."/>
        </authorList>
    </citation>
    <scope>NUCLEOTIDE SEQUENCE</scope>
</reference>
<dbReference type="EMBL" id="VSSQ01000021">
    <property type="protein sequence ID" value="MPL63539.1"/>
    <property type="molecule type" value="Genomic_DNA"/>
</dbReference>
<evidence type="ECO:0000256" key="1">
    <source>
        <dbReference type="ARBA" id="ARBA00007847"/>
    </source>
</evidence>
<dbReference type="InterPro" id="IPR004380">
    <property type="entry name" value="Asp_race"/>
</dbReference>
<evidence type="ECO:0000256" key="2">
    <source>
        <dbReference type="ARBA" id="ARBA00023235"/>
    </source>
</evidence>
<dbReference type="InterPro" id="IPR015942">
    <property type="entry name" value="Asp/Glu/hydantoin_racemase"/>
</dbReference>
<protein>
    <submittedName>
        <fullName evidence="3">Aspartate racemase</fullName>
        <ecNumber evidence="3">5.1.1.13</ecNumber>
    </submittedName>
</protein>
<name>A0A644T9R0_9ZZZZ</name>